<dbReference type="EC" id="3.4.19.12" evidence="3"/>
<evidence type="ECO:0000256" key="9">
    <source>
        <dbReference type="ARBA" id="ARBA00029910"/>
    </source>
</evidence>
<evidence type="ECO:0000313" key="13">
    <source>
        <dbReference type="Proteomes" id="UP000887540"/>
    </source>
</evidence>
<dbReference type="GO" id="GO:0006508">
    <property type="term" value="P:proteolysis"/>
    <property type="evidence" value="ECO:0007669"/>
    <property type="project" value="UniProtKB-KW"/>
</dbReference>
<organism evidence="13 14">
    <name type="scientific">Acrobeloides nanus</name>
    <dbReference type="NCBI Taxonomy" id="290746"/>
    <lineage>
        <taxon>Eukaryota</taxon>
        <taxon>Metazoa</taxon>
        <taxon>Ecdysozoa</taxon>
        <taxon>Nematoda</taxon>
        <taxon>Chromadorea</taxon>
        <taxon>Rhabditida</taxon>
        <taxon>Tylenchina</taxon>
        <taxon>Cephalobomorpha</taxon>
        <taxon>Cephaloboidea</taxon>
        <taxon>Cephalobidae</taxon>
        <taxon>Acrobeloides</taxon>
    </lineage>
</organism>
<sequence>MSSLPGPITQMDGAIEATEPTSSAAIPLPAPDSMAYNLSHAGFFNENNDENGHRYVGLVNQAMTCYLNSLIQTLYMTPEFRNAIYKWKFNGNSNEESKSIPFQLQKLFLLLQTSDKHSLETKELTNSFGWESTEAYDQHDVQELCRLMFDALEKKWRNSENKSLIQDLYKGSMQDYVKCTNCKTEKIREDSFLDLPLAVKPFGANEAYKSIEEALKAFVDPEILNGANQYECEKCKSKQDAEKGLRITKFPYNLAIQLKRFDFDYNTLHRIKLNDRMTFPDILNLNNFINDTSTCKPSTSKESPKISYASIAAKKSPPPQTIKEDEELDLGKAETMWVNEPVDSEVVKNLLAKGEYVYELFSVMVHQGSASGGHYYAYIKNMDKNSWFCFNDSLVQRATIEEIQKTFGGSSGGWSNSNTNAYMLMYRKIDPPKNAHFIRTSELPLHLVELKEKWIREEEEKDLQQRRQESLVKVNLTCNHERTLMDHPIPLMIPRETSMADVVAQALEQFEHLKLLPENCRLIECSSSFDKLNEAIEDLEKKILDDYAPTYYSYLVRPEVYFMIDTKPTHEQPWFEVSKQNSYRQVDLFLVDLETEEIRPIKKLVFHENKTVGEFKQLICSLIPSLAEPASNFLHCRLVVDDEMDENASLSILDLPDISFGKCIKRAYMVAKIYVDGGCHDILEEDRKIEDAKETKFMKMLERKKFSMRIKIVLPTDTEYRQACMIPPTEREEVAKAPDNLQRSHSSLTMVSLPETSLQLTPNTKILNLSSSQPKSSALEHFPLMEGNSHGLSSMSVCNLSPHYETGYPDMCSTSDWQKHSAEQGSSGRNSPLSAAFDDDEGMDMSSIGTSPKRSPVVSDAGELSDNDNAFMSVTEQLHSEVNSRLMAIERMRSSRDQEFETETQTDSACETLIGGTETTSESVASIPYTTSIVSVDENGENKCVEVEADRRSLVVHFKTWIAQYLNLDSANFILVKHYNETDDGYESNVINETETLREYAQTINHLGIKLVGFQLASHEKLIRVCEYDVHNDDQEQWAPLFLLPASKSTPVQEFLEKCQAYLKNVYKSEYRLEQLRLRDLSEHGAVVMQLTDTLEVRGQQWSKNLYLQKIPEEQLSFSRGDPVIVRQWYPSKLEVGKVFEVFLPPGTSNVTKELRRILAQRTGLPFERIELSDAFPDKCWTKWPYSKGILELAEKVRFNTEILSPEAGFVGKLVYFKDKNEFTKNISDDEKRAIRIKEQSVNVTRSTWRRERPLRIQMSSVSEDN</sequence>
<dbReference type="GO" id="GO:0005634">
    <property type="term" value="C:nucleus"/>
    <property type="evidence" value="ECO:0007669"/>
    <property type="project" value="TreeGrafter"/>
</dbReference>
<dbReference type="SUPFAM" id="SSF54001">
    <property type="entry name" value="Cysteine proteinases"/>
    <property type="match status" value="1"/>
</dbReference>
<evidence type="ECO:0000256" key="1">
    <source>
        <dbReference type="ARBA" id="ARBA00000707"/>
    </source>
</evidence>
<dbReference type="InterPro" id="IPR038765">
    <property type="entry name" value="Papain-like_cys_pep_sf"/>
</dbReference>
<comment type="catalytic activity">
    <reaction evidence="1">
        <text>Thiol-dependent hydrolysis of ester, thioester, amide, peptide and isopeptide bonds formed by the C-terminal Gly of ubiquitin (a 76-residue protein attached to proteins as an intracellular targeting signal).</text>
        <dbReference type="EC" id="3.4.19.12"/>
    </reaction>
</comment>
<dbReference type="PROSITE" id="PS50235">
    <property type="entry name" value="USP_3"/>
    <property type="match status" value="1"/>
</dbReference>
<dbReference type="InterPro" id="IPR028889">
    <property type="entry name" value="USP"/>
</dbReference>
<feature type="region of interest" description="Disordered" evidence="11">
    <location>
        <begin position="814"/>
        <end position="865"/>
    </location>
</feature>
<evidence type="ECO:0000256" key="3">
    <source>
        <dbReference type="ARBA" id="ARBA00012759"/>
    </source>
</evidence>
<dbReference type="GO" id="GO:0005829">
    <property type="term" value="C:cytosol"/>
    <property type="evidence" value="ECO:0007669"/>
    <property type="project" value="TreeGrafter"/>
</dbReference>
<keyword evidence="6" id="KW-0378">Hydrolase</keyword>
<evidence type="ECO:0000256" key="2">
    <source>
        <dbReference type="ARBA" id="ARBA00009085"/>
    </source>
</evidence>
<comment type="similarity">
    <text evidence="2">Belongs to the peptidase C19 family.</text>
</comment>
<dbReference type="Gene3D" id="3.90.70.10">
    <property type="entry name" value="Cysteine proteinases"/>
    <property type="match status" value="1"/>
</dbReference>
<evidence type="ECO:0000259" key="12">
    <source>
        <dbReference type="PROSITE" id="PS50235"/>
    </source>
</evidence>
<keyword evidence="13" id="KW-1185">Reference proteome</keyword>
<evidence type="ECO:0000256" key="7">
    <source>
        <dbReference type="ARBA" id="ARBA00022807"/>
    </source>
</evidence>
<feature type="compositionally biased region" description="Polar residues" evidence="11">
    <location>
        <begin position="823"/>
        <end position="833"/>
    </location>
</feature>
<dbReference type="PROSITE" id="PS00972">
    <property type="entry name" value="USP_1"/>
    <property type="match status" value="1"/>
</dbReference>
<evidence type="ECO:0000256" key="6">
    <source>
        <dbReference type="ARBA" id="ARBA00022801"/>
    </source>
</evidence>
<dbReference type="Proteomes" id="UP000887540">
    <property type="component" value="Unplaced"/>
</dbReference>
<dbReference type="GO" id="GO:0004843">
    <property type="term" value="F:cysteine-type deubiquitinase activity"/>
    <property type="evidence" value="ECO:0007669"/>
    <property type="project" value="UniProtKB-EC"/>
</dbReference>
<name>A0A914CFF0_9BILA</name>
<dbReference type="PANTHER" id="PTHR24006">
    <property type="entry name" value="UBIQUITIN CARBOXYL-TERMINAL HYDROLASE"/>
    <property type="match status" value="1"/>
</dbReference>
<proteinExistence type="inferred from homology"/>
<dbReference type="InterPro" id="IPR018200">
    <property type="entry name" value="USP_CS"/>
</dbReference>
<evidence type="ECO:0000256" key="11">
    <source>
        <dbReference type="SAM" id="MobiDB-lite"/>
    </source>
</evidence>
<keyword evidence="7" id="KW-0788">Thiol protease</keyword>
<feature type="domain" description="USP" evidence="12">
    <location>
        <begin position="56"/>
        <end position="429"/>
    </location>
</feature>
<dbReference type="GO" id="GO:0016579">
    <property type="term" value="P:protein deubiquitination"/>
    <property type="evidence" value="ECO:0007669"/>
    <property type="project" value="InterPro"/>
</dbReference>
<protein>
    <recommendedName>
        <fullName evidence="8">Ubiquitin carboxyl-terminal hydrolase 47</fullName>
        <ecNumber evidence="3">3.4.19.12</ecNumber>
    </recommendedName>
    <alternativeName>
        <fullName evidence="9">Ubiquitin thioesterase 47</fullName>
    </alternativeName>
    <alternativeName>
        <fullName evidence="10">Ubiquitin-specific-processing protease 47</fullName>
    </alternativeName>
</protein>
<evidence type="ECO:0000313" key="14">
    <source>
        <dbReference type="WBParaSite" id="ACRNAN_scaffold1030.g23506.t1"/>
    </source>
</evidence>
<reference evidence="14" key="1">
    <citation type="submission" date="2022-11" db="UniProtKB">
        <authorList>
            <consortium name="WormBaseParasite"/>
        </authorList>
    </citation>
    <scope>IDENTIFICATION</scope>
</reference>
<dbReference type="InterPro" id="IPR045578">
    <property type="entry name" value="USP47_C"/>
</dbReference>
<dbReference type="CDD" id="cd02659">
    <property type="entry name" value="peptidase_C19C"/>
    <property type="match status" value="1"/>
</dbReference>
<dbReference type="Pfam" id="PF00443">
    <property type="entry name" value="UCH"/>
    <property type="match status" value="1"/>
</dbReference>
<dbReference type="WBParaSite" id="ACRNAN_scaffold1030.g23506.t1">
    <property type="protein sequence ID" value="ACRNAN_scaffold1030.g23506.t1"/>
    <property type="gene ID" value="ACRNAN_scaffold1030.g23506"/>
</dbReference>
<evidence type="ECO:0000256" key="10">
    <source>
        <dbReference type="ARBA" id="ARBA00032453"/>
    </source>
</evidence>
<keyword evidence="4" id="KW-0645">Protease</keyword>
<dbReference type="InterPro" id="IPR050164">
    <property type="entry name" value="Peptidase_C19"/>
</dbReference>
<keyword evidence="5" id="KW-0833">Ubl conjugation pathway</keyword>
<dbReference type="PROSITE" id="PS00973">
    <property type="entry name" value="USP_2"/>
    <property type="match status" value="1"/>
</dbReference>
<evidence type="ECO:0000256" key="4">
    <source>
        <dbReference type="ARBA" id="ARBA00022670"/>
    </source>
</evidence>
<dbReference type="Pfam" id="PF19718">
    <property type="entry name" value="USP47_C"/>
    <property type="match status" value="1"/>
</dbReference>
<evidence type="ECO:0000256" key="5">
    <source>
        <dbReference type="ARBA" id="ARBA00022786"/>
    </source>
</evidence>
<dbReference type="PANTHER" id="PTHR24006:SF702">
    <property type="entry name" value="UBIQUITIN CARBOXYL-TERMINAL HYDROLASE 47"/>
    <property type="match status" value="1"/>
</dbReference>
<accession>A0A914CFF0</accession>
<dbReference type="InterPro" id="IPR001394">
    <property type="entry name" value="Peptidase_C19_UCH"/>
</dbReference>
<evidence type="ECO:0000256" key="8">
    <source>
        <dbReference type="ARBA" id="ARBA00026136"/>
    </source>
</evidence>
<dbReference type="AlphaFoldDB" id="A0A914CFF0"/>